<reference evidence="2 3" key="1">
    <citation type="journal article" date="2020" name="bioRxiv">
        <title>Whole genome comparisons of ergot fungi reveals the divergence and evolution of species within the genus Claviceps are the result of varying mechanisms driving genome evolution and host range expansion.</title>
        <authorList>
            <person name="Wyka S.A."/>
            <person name="Mondo S.J."/>
            <person name="Liu M."/>
            <person name="Dettman J."/>
            <person name="Nalam V."/>
            <person name="Broders K.D."/>
        </authorList>
    </citation>
    <scope>NUCLEOTIDE SEQUENCE [LARGE SCALE GENOMIC DNA]</scope>
    <source>
        <strain evidence="2 3">CCC 1485</strain>
    </source>
</reference>
<keyword evidence="1" id="KW-0472">Membrane</keyword>
<evidence type="ECO:0000256" key="1">
    <source>
        <dbReference type="SAM" id="Phobius"/>
    </source>
</evidence>
<sequence length="200" mass="22090">MNPGWEETTPLLIQREVAIVVPPPVTRLQYLASSLIATLHLLRGLALFTFPALVLAGFALPKSNSAFFFIPLLGVRDIVLGGLVAIADARRGYEVQRALGIALFSDSIDTFVLIFVVACSGNRRNPIPEIASVALLAILEHLTLWSFGDDDDEVYGPSPSYQAIVQVERVHDRHIRLGMWLEDLKRAGDVEQQSLYSHKT</sequence>
<organism evidence="2 3">
    <name type="scientific">Claviceps pazoutovae</name>
    <dbReference type="NCBI Taxonomy" id="1649127"/>
    <lineage>
        <taxon>Eukaryota</taxon>
        <taxon>Fungi</taxon>
        <taxon>Dikarya</taxon>
        <taxon>Ascomycota</taxon>
        <taxon>Pezizomycotina</taxon>
        <taxon>Sordariomycetes</taxon>
        <taxon>Hypocreomycetidae</taxon>
        <taxon>Hypocreales</taxon>
        <taxon>Clavicipitaceae</taxon>
        <taxon>Claviceps</taxon>
    </lineage>
</organism>
<feature type="transmembrane region" description="Helical" evidence="1">
    <location>
        <begin position="98"/>
        <end position="118"/>
    </location>
</feature>
<dbReference type="AlphaFoldDB" id="A0A9P7MAP7"/>
<evidence type="ECO:0000313" key="3">
    <source>
        <dbReference type="Proteomes" id="UP000706124"/>
    </source>
</evidence>
<keyword evidence="3" id="KW-1185">Reference proteome</keyword>
<comment type="caution">
    <text evidence="2">The sequence shown here is derived from an EMBL/GenBank/DDBJ whole genome shotgun (WGS) entry which is preliminary data.</text>
</comment>
<proteinExistence type="predicted"/>
<keyword evidence="1" id="KW-0812">Transmembrane</keyword>
<evidence type="ECO:0000313" key="2">
    <source>
        <dbReference type="EMBL" id="KAG5935550.1"/>
    </source>
</evidence>
<feature type="transmembrane region" description="Helical" evidence="1">
    <location>
        <begin position="41"/>
        <end position="60"/>
    </location>
</feature>
<dbReference type="Proteomes" id="UP000706124">
    <property type="component" value="Unassembled WGS sequence"/>
</dbReference>
<dbReference type="EMBL" id="SRPO01000251">
    <property type="protein sequence ID" value="KAG5935550.1"/>
    <property type="molecule type" value="Genomic_DNA"/>
</dbReference>
<dbReference type="OrthoDB" id="4160064at2759"/>
<keyword evidence="1" id="KW-1133">Transmembrane helix</keyword>
<protein>
    <submittedName>
        <fullName evidence="2">Uncharacterized protein</fullName>
    </submittedName>
</protein>
<feature type="transmembrane region" description="Helical" evidence="1">
    <location>
        <begin position="66"/>
        <end position="86"/>
    </location>
</feature>
<name>A0A9P7MAP7_9HYPO</name>
<accession>A0A9P7MAP7</accession>
<gene>
    <name evidence="2" type="ORF">E4U60_003104</name>
</gene>